<gene>
    <name evidence="2" type="ORF">ABR69_05625</name>
</gene>
<dbReference type="Proteomes" id="UP000051934">
    <property type="component" value="Unassembled WGS sequence"/>
</dbReference>
<evidence type="ECO:0000313" key="2">
    <source>
        <dbReference type="EMBL" id="KRO73051.1"/>
    </source>
</evidence>
<feature type="transmembrane region" description="Helical" evidence="1">
    <location>
        <begin position="143"/>
        <end position="163"/>
    </location>
</feature>
<feature type="transmembrane region" description="Helical" evidence="1">
    <location>
        <begin position="340"/>
        <end position="362"/>
    </location>
</feature>
<accession>A0A0R2SIC7</accession>
<comment type="caution">
    <text evidence="2">The sequence shown here is derived from an EMBL/GenBank/DDBJ whole genome shotgun (WGS) entry which is preliminary data.</text>
</comment>
<feature type="transmembrane region" description="Helical" evidence="1">
    <location>
        <begin position="169"/>
        <end position="185"/>
    </location>
</feature>
<feature type="transmembrane region" description="Helical" evidence="1">
    <location>
        <begin position="113"/>
        <end position="131"/>
    </location>
</feature>
<organism evidence="2 3">
    <name type="scientific">OM182 bacterium BACL3 MAG-120507-bin80</name>
    <dbReference type="NCBI Taxonomy" id="1655577"/>
    <lineage>
        <taxon>Bacteria</taxon>
        <taxon>Pseudomonadati</taxon>
        <taxon>Pseudomonadota</taxon>
        <taxon>Gammaproteobacteria</taxon>
        <taxon>OMG group</taxon>
        <taxon>OM182 clade</taxon>
    </lineage>
</organism>
<keyword evidence="1" id="KW-1133">Transmembrane helix</keyword>
<keyword evidence="1" id="KW-0472">Membrane</keyword>
<feature type="transmembrane region" description="Helical" evidence="1">
    <location>
        <begin position="190"/>
        <end position="207"/>
    </location>
</feature>
<feature type="transmembrane region" description="Helical" evidence="1">
    <location>
        <begin position="268"/>
        <end position="289"/>
    </location>
</feature>
<protein>
    <submittedName>
        <fullName evidence="2">Uncharacterized protein</fullName>
    </submittedName>
</protein>
<sequence length="399" mass="42412">MTRLVSPAWNNASRQGWQLFCALVPCSLALLALQPTTAPVVLTVFAMALCCQLATDLTIRPGNSVQTRSTALLSQFFFNALLLALLFGLFVRLPDSERIGLTQSATLATSHFLRHPIALGCFAAVLSFLGLHPLFNRSEAGAFSLPALAIGLTLTLAGLTHATAPPAPAPVHLALAIGVCWLCWLRLLRLRPIACFLIAAIGVTLVFEPNQIWIAFTQHSAALAIMPLFVARLELSPAANNDACLAGFIAGLVYVKLSVFTGALYSPLFALCVATLFSNALLPLCSSLLSQATNSASRRGITLAIVGFSLSAFTLLNWLVSEGVTAEIADPDTAGSVKLVPLGLAGLALISAVLTHFLEPTLRGWMTLRRLRQREAIENSGQTVLRARVTGALHPASKD</sequence>
<proteinExistence type="predicted"/>
<feature type="transmembrane region" description="Helical" evidence="1">
    <location>
        <begin position="301"/>
        <end position="320"/>
    </location>
</feature>
<keyword evidence="1" id="KW-0812">Transmembrane</keyword>
<dbReference type="AlphaFoldDB" id="A0A0R2SIC7"/>
<name>A0A0R2SIC7_9GAMM</name>
<reference evidence="2 3" key="1">
    <citation type="submission" date="2015-10" db="EMBL/GenBank/DDBJ databases">
        <title>Metagenome-Assembled Genomes uncover a global brackish microbiome.</title>
        <authorList>
            <person name="Hugerth L.W."/>
            <person name="Larsson J."/>
            <person name="Alneberg J."/>
            <person name="Lindh M.V."/>
            <person name="Legrand C."/>
            <person name="Pinhassi J."/>
            <person name="Andersson A.F."/>
        </authorList>
    </citation>
    <scope>NUCLEOTIDE SEQUENCE [LARGE SCALE GENOMIC DNA]</scope>
    <source>
        <strain evidence="2">BACL4 MAG-120507-bin80</strain>
    </source>
</reference>
<evidence type="ECO:0000313" key="3">
    <source>
        <dbReference type="Proteomes" id="UP000051934"/>
    </source>
</evidence>
<dbReference type="EMBL" id="LIBB01000032">
    <property type="protein sequence ID" value="KRO73051.1"/>
    <property type="molecule type" value="Genomic_DNA"/>
</dbReference>
<feature type="transmembrane region" description="Helical" evidence="1">
    <location>
        <begin position="71"/>
        <end position="93"/>
    </location>
</feature>
<evidence type="ECO:0000256" key="1">
    <source>
        <dbReference type="SAM" id="Phobius"/>
    </source>
</evidence>